<protein>
    <submittedName>
        <fullName evidence="3">Protein unc-80</fullName>
    </submittedName>
</protein>
<dbReference type="Proteomes" id="UP001626550">
    <property type="component" value="Unassembled WGS sequence"/>
</dbReference>
<name>A0ABD2QEJ7_9PLAT</name>
<dbReference type="EMBL" id="JBJKFK010000304">
    <property type="protein sequence ID" value="KAL3317969.1"/>
    <property type="molecule type" value="Genomic_DNA"/>
</dbReference>
<feature type="region of interest" description="Disordered" evidence="1">
    <location>
        <begin position="466"/>
        <end position="493"/>
    </location>
</feature>
<dbReference type="InterPro" id="IPR045852">
    <property type="entry name" value="UNC80_central"/>
</dbReference>
<dbReference type="PANTHER" id="PTHR31781">
    <property type="entry name" value="UNC80"/>
    <property type="match status" value="1"/>
</dbReference>
<feature type="region of interest" description="Disordered" evidence="1">
    <location>
        <begin position="440"/>
        <end position="459"/>
    </location>
</feature>
<comment type="caution">
    <text evidence="3">The sequence shown here is derived from an EMBL/GenBank/DDBJ whole genome shotgun (WGS) entry which is preliminary data.</text>
</comment>
<feature type="region of interest" description="Disordered" evidence="1">
    <location>
        <begin position="386"/>
        <end position="414"/>
    </location>
</feature>
<accession>A0ABD2QEJ7</accession>
<feature type="region of interest" description="Disordered" evidence="1">
    <location>
        <begin position="154"/>
        <end position="227"/>
    </location>
</feature>
<sequence length="556" mass="61511">MAALRPVTELVEMMHAFTGFCLDPAAHNHSDESRNGDYGNNFGQTVTGEGTRGAEGIFVASILGPLLRRLVRCRRELVSQENLTLYTDIRQLLHYLREIHGNTYRRSMLCSLMAIVKKSSRLVPRKSTANTSYKYSCAPTGSIRQRVSSRNNSIWLGSGSVKRSSAKEEHSDSSNSDSPKKPQKLDVDFEGGSIRRRGGLRGPARPLKTDDRSQDDGGCSTPERTDEHRWVDPVTLKEGLIDFAFLLDCSDPGTVPEPQLVASLLDLEAPVISRACLFAELSYFVNKCNQGYWSPWMKFNFPSTFVPCVKSNSHEKHGQRKSIMIQKRAGKLFHAWAEALGARGDSCPYALLSVAVQLLLEITVYLREMHQHLLAVTSGKADVSTKMSRSSINQSAKAKQAQSSRSASTGTSLRSVKRRLSTLMPIMSVEDPAAVMEDQSSVSSVYDHPPSSESLGSRRISFALLGETQRSRERSSSILNDGTTDPKRGGKGLILRGQLTSSFRRAGLQKSDSFRRSSGSRLQRLADQVEPVDETSLFKCGHELEVCHDKYTNATN</sequence>
<keyword evidence="4" id="KW-1185">Reference proteome</keyword>
<dbReference type="Pfam" id="PF19424">
    <property type="entry name" value="UNC80"/>
    <property type="match status" value="2"/>
</dbReference>
<feature type="compositionally biased region" description="Low complexity" evidence="1">
    <location>
        <begin position="390"/>
        <end position="408"/>
    </location>
</feature>
<feature type="domain" description="Protein UNC80 central region" evidence="2">
    <location>
        <begin position="227"/>
        <end position="343"/>
    </location>
</feature>
<evidence type="ECO:0000259" key="2">
    <source>
        <dbReference type="Pfam" id="PF19424"/>
    </source>
</evidence>
<reference evidence="3 4" key="1">
    <citation type="submission" date="2024-11" db="EMBL/GenBank/DDBJ databases">
        <title>Adaptive evolution of stress response genes in parasites aligns with host niche diversity.</title>
        <authorList>
            <person name="Hahn C."/>
            <person name="Resl P."/>
        </authorList>
    </citation>
    <scope>NUCLEOTIDE SEQUENCE [LARGE SCALE GENOMIC DNA]</scope>
    <source>
        <strain evidence="3">EGGRZ-B1_66</strain>
        <tissue evidence="3">Body</tissue>
    </source>
</reference>
<evidence type="ECO:0000313" key="4">
    <source>
        <dbReference type="Proteomes" id="UP001626550"/>
    </source>
</evidence>
<dbReference type="AlphaFoldDB" id="A0ABD2QEJ7"/>
<proteinExistence type="predicted"/>
<evidence type="ECO:0000256" key="1">
    <source>
        <dbReference type="SAM" id="MobiDB-lite"/>
    </source>
</evidence>
<gene>
    <name evidence="3" type="primary">UNC80_4</name>
    <name evidence="3" type="ORF">Ciccas_003370</name>
</gene>
<feature type="compositionally biased region" description="Basic and acidic residues" evidence="1">
    <location>
        <begin position="165"/>
        <end position="187"/>
    </location>
</feature>
<dbReference type="PANTHER" id="PTHR31781:SF1">
    <property type="entry name" value="PROTEIN UNC-80 HOMOLOG"/>
    <property type="match status" value="1"/>
</dbReference>
<organism evidence="3 4">
    <name type="scientific">Cichlidogyrus casuarinus</name>
    <dbReference type="NCBI Taxonomy" id="1844966"/>
    <lineage>
        <taxon>Eukaryota</taxon>
        <taxon>Metazoa</taxon>
        <taxon>Spiralia</taxon>
        <taxon>Lophotrochozoa</taxon>
        <taxon>Platyhelminthes</taxon>
        <taxon>Monogenea</taxon>
        <taxon>Monopisthocotylea</taxon>
        <taxon>Dactylogyridea</taxon>
        <taxon>Ancyrocephalidae</taxon>
        <taxon>Cichlidogyrus</taxon>
    </lineage>
</organism>
<feature type="domain" description="Protein UNC80 central region" evidence="2">
    <location>
        <begin position="344"/>
        <end position="549"/>
    </location>
</feature>
<evidence type="ECO:0000313" key="3">
    <source>
        <dbReference type="EMBL" id="KAL3317969.1"/>
    </source>
</evidence>